<comment type="similarity">
    <text evidence="2">Belongs to the mab-21 family.</text>
</comment>
<dbReference type="Proteomes" id="UP001163046">
    <property type="component" value="Unassembled WGS sequence"/>
</dbReference>
<accession>A0A9W9Y7E9</accession>
<evidence type="ECO:0000259" key="9">
    <source>
        <dbReference type="Pfam" id="PF03281"/>
    </source>
</evidence>
<dbReference type="GO" id="GO:0046872">
    <property type="term" value="F:metal ion binding"/>
    <property type="evidence" value="ECO:0007669"/>
    <property type="project" value="UniProtKB-KW"/>
</dbReference>
<keyword evidence="12" id="KW-1185">Reference proteome</keyword>
<feature type="domain" description="Mab-21-like nucleotidyltransferase" evidence="9">
    <location>
        <begin position="56"/>
        <end position="256"/>
    </location>
</feature>
<gene>
    <name evidence="11" type="ORF">OS493_036228</name>
</gene>
<dbReference type="GO" id="GO:0005524">
    <property type="term" value="F:ATP binding"/>
    <property type="evidence" value="ECO:0007669"/>
    <property type="project" value="UniProtKB-KW"/>
</dbReference>
<keyword evidence="6" id="KW-0547">Nucleotide-binding</keyword>
<evidence type="ECO:0000256" key="2">
    <source>
        <dbReference type="ARBA" id="ARBA00008307"/>
    </source>
</evidence>
<evidence type="ECO:0000256" key="8">
    <source>
        <dbReference type="ARBA" id="ARBA00022842"/>
    </source>
</evidence>
<dbReference type="InterPro" id="IPR046903">
    <property type="entry name" value="Mab-21-like_nuc_Trfase"/>
</dbReference>
<dbReference type="OrthoDB" id="5962679at2759"/>
<keyword evidence="4" id="KW-0548">Nucleotidyltransferase</keyword>
<dbReference type="Pfam" id="PF20266">
    <property type="entry name" value="Mab-21_C"/>
    <property type="match status" value="1"/>
</dbReference>
<dbReference type="InterPro" id="IPR024810">
    <property type="entry name" value="MAB21L/cGLR"/>
</dbReference>
<keyword evidence="3" id="KW-0808">Transferase</keyword>
<comment type="cofactor">
    <cofactor evidence="1">
        <name>Mg(2+)</name>
        <dbReference type="ChEBI" id="CHEBI:18420"/>
    </cofactor>
</comment>
<keyword evidence="5" id="KW-0479">Metal-binding</keyword>
<organism evidence="11 12">
    <name type="scientific">Desmophyllum pertusum</name>
    <dbReference type="NCBI Taxonomy" id="174260"/>
    <lineage>
        <taxon>Eukaryota</taxon>
        <taxon>Metazoa</taxon>
        <taxon>Cnidaria</taxon>
        <taxon>Anthozoa</taxon>
        <taxon>Hexacorallia</taxon>
        <taxon>Scleractinia</taxon>
        <taxon>Caryophylliina</taxon>
        <taxon>Caryophylliidae</taxon>
        <taxon>Desmophyllum</taxon>
    </lineage>
</organism>
<sequence length="557" mass="64022">MSEIVEYFEKKARFQDENEAELIREKLEGLVTNILTQVKKRDKRFQSTLVESGSVYEGVKVRQPDEFDFMIRINSLTNKPSLHSCDKGDGYVKLVLDEHEWEEFKDEEGFFNPNLLSRYFKELVMESLSDAEVPEGLVIQRASPDLFDKSWWPTYSGILGNSGGQENPSGVIYSETHGPATTLDICWQGGDSYRNLIVNVDLTLTLDYPISKLPVQLAKFPQQIDVILQKCGFHVVPAGFDSWRISFSMAEKEVLSSSPDGFKACYRVLKVVRDDISERLGWNASLVPSYMFKTVLLSQLFTTPGHTWQKDFCSQRVIHILDLVLQGVTQEKIQSFFIPGHSLLSVADHENKLRQCAVEDMLNQIKGLEMVLTPEDVMERKQQVKVLQLIDLLEYMISCILNGNNPTAVWNMMFVNIGNVPGGRSYSDSESRTNFWNQLTDLNSTKLNEDTYWYLIEIWSMMEDFFKQLLTTLQGELNLLAQKFKIFIGEKRTKFELEHTGQSQPQVQHVTIPQFASGWFIEDIVDNYMREVNSNFVKCTQSTSPWLQSVWVLSRCC</sequence>
<dbReference type="AlphaFoldDB" id="A0A9W9Y7E9"/>
<dbReference type="EMBL" id="MU827836">
    <property type="protein sequence ID" value="KAJ7319459.1"/>
    <property type="molecule type" value="Genomic_DNA"/>
</dbReference>
<evidence type="ECO:0000256" key="7">
    <source>
        <dbReference type="ARBA" id="ARBA00022840"/>
    </source>
</evidence>
<protein>
    <submittedName>
        <fullName evidence="11">Uncharacterized protein</fullName>
    </submittedName>
</protein>
<keyword evidence="8" id="KW-0460">Magnesium</keyword>
<dbReference type="Pfam" id="PF03281">
    <property type="entry name" value="Mab-21"/>
    <property type="match status" value="1"/>
</dbReference>
<evidence type="ECO:0000313" key="12">
    <source>
        <dbReference type="Proteomes" id="UP001163046"/>
    </source>
</evidence>
<evidence type="ECO:0000256" key="1">
    <source>
        <dbReference type="ARBA" id="ARBA00001946"/>
    </source>
</evidence>
<evidence type="ECO:0000259" key="10">
    <source>
        <dbReference type="Pfam" id="PF20266"/>
    </source>
</evidence>
<reference evidence="11" key="1">
    <citation type="submission" date="2023-01" db="EMBL/GenBank/DDBJ databases">
        <title>Genome assembly of the deep-sea coral Lophelia pertusa.</title>
        <authorList>
            <person name="Herrera S."/>
            <person name="Cordes E."/>
        </authorList>
    </citation>
    <scope>NUCLEOTIDE SEQUENCE</scope>
    <source>
        <strain evidence="11">USNM1676648</strain>
        <tissue evidence="11">Polyp</tissue>
    </source>
</reference>
<dbReference type="PANTHER" id="PTHR10656:SF42">
    <property type="entry name" value="CYCLIC GMP-AMP SYNTHASE-LIKE PROTEIN-RELATED"/>
    <property type="match status" value="1"/>
</dbReference>
<evidence type="ECO:0000256" key="5">
    <source>
        <dbReference type="ARBA" id="ARBA00022723"/>
    </source>
</evidence>
<dbReference type="Gene3D" id="3.30.460.90">
    <property type="match status" value="1"/>
</dbReference>
<feature type="domain" description="Mab-21-like HhH/H2TH-like" evidence="10">
    <location>
        <begin position="263"/>
        <end position="351"/>
    </location>
</feature>
<name>A0A9W9Y7E9_9CNID</name>
<evidence type="ECO:0000256" key="4">
    <source>
        <dbReference type="ARBA" id="ARBA00022695"/>
    </source>
</evidence>
<comment type="caution">
    <text evidence="11">The sequence shown here is derived from an EMBL/GenBank/DDBJ whole genome shotgun (WGS) entry which is preliminary data.</text>
</comment>
<evidence type="ECO:0000256" key="3">
    <source>
        <dbReference type="ARBA" id="ARBA00022679"/>
    </source>
</evidence>
<dbReference type="SMART" id="SM01265">
    <property type="entry name" value="Mab-21"/>
    <property type="match status" value="1"/>
</dbReference>
<keyword evidence="7" id="KW-0067">ATP-binding</keyword>
<dbReference type="Gene3D" id="1.10.1410.40">
    <property type="match status" value="1"/>
</dbReference>
<dbReference type="GO" id="GO:0016779">
    <property type="term" value="F:nucleotidyltransferase activity"/>
    <property type="evidence" value="ECO:0007669"/>
    <property type="project" value="UniProtKB-KW"/>
</dbReference>
<dbReference type="InterPro" id="IPR046906">
    <property type="entry name" value="Mab-21_HhH/H2TH-like"/>
</dbReference>
<evidence type="ECO:0000313" key="11">
    <source>
        <dbReference type="EMBL" id="KAJ7319459.1"/>
    </source>
</evidence>
<dbReference type="PANTHER" id="PTHR10656">
    <property type="entry name" value="CELL FATE DETERMINING PROTEIN MAB21-RELATED"/>
    <property type="match status" value="1"/>
</dbReference>
<evidence type="ECO:0000256" key="6">
    <source>
        <dbReference type="ARBA" id="ARBA00022741"/>
    </source>
</evidence>
<proteinExistence type="inferred from homology"/>